<gene>
    <name evidence="4" type="ORF">HS088_TW04G01128</name>
</gene>
<feature type="chain" id="PRO_5029615956" evidence="2">
    <location>
        <begin position="21"/>
        <end position="130"/>
    </location>
</feature>
<keyword evidence="5" id="KW-1185">Reference proteome</keyword>
<dbReference type="InParanoid" id="A0A7J7DS24"/>
<proteinExistence type="predicted"/>
<reference evidence="4 5" key="1">
    <citation type="journal article" date="2020" name="Nat. Commun.">
        <title>Genome of Tripterygium wilfordii and identification of cytochrome P450 involved in triptolide biosynthesis.</title>
        <authorList>
            <person name="Tu L."/>
            <person name="Su P."/>
            <person name="Zhang Z."/>
            <person name="Gao L."/>
            <person name="Wang J."/>
            <person name="Hu T."/>
            <person name="Zhou J."/>
            <person name="Zhang Y."/>
            <person name="Zhao Y."/>
            <person name="Liu Y."/>
            <person name="Song Y."/>
            <person name="Tong Y."/>
            <person name="Lu Y."/>
            <person name="Yang J."/>
            <person name="Xu C."/>
            <person name="Jia M."/>
            <person name="Peters R.J."/>
            <person name="Huang L."/>
            <person name="Gao W."/>
        </authorList>
    </citation>
    <scope>NUCLEOTIDE SEQUENCE [LARGE SCALE GENOMIC DNA]</scope>
    <source>
        <strain evidence="5">cv. XIE 37</strain>
        <tissue evidence="4">Leaf</tissue>
    </source>
</reference>
<evidence type="ECO:0000256" key="2">
    <source>
        <dbReference type="SAM" id="SignalP"/>
    </source>
</evidence>
<keyword evidence="1 2" id="KW-0732">Signal</keyword>
<sequence length="130" mass="13601">MSRQAQGVSSLLAIIAICSSLPFQFQIAIAQLASPPLFSPMSGDGSPYLSTKCLSSALIVHGCIEEITGSLIGGILDKLSPACCNGINGITQDCMSTMFPISFFLPALLMHTCASSDMLAEAPVEETLPF</sequence>
<dbReference type="EMBL" id="JAAARO010000004">
    <property type="protein sequence ID" value="KAF5749165.1"/>
    <property type="molecule type" value="Genomic_DNA"/>
</dbReference>
<dbReference type="GO" id="GO:0031982">
    <property type="term" value="C:vesicle"/>
    <property type="evidence" value="ECO:0007669"/>
    <property type="project" value="TreeGrafter"/>
</dbReference>
<organism evidence="4 5">
    <name type="scientific">Tripterygium wilfordii</name>
    <name type="common">Thunder God vine</name>
    <dbReference type="NCBI Taxonomy" id="458696"/>
    <lineage>
        <taxon>Eukaryota</taxon>
        <taxon>Viridiplantae</taxon>
        <taxon>Streptophyta</taxon>
        <taxon>Embryophyta</taxon>
        <taxon>Tracheophyta</taxon>
        <taxon>Spermatophyta</taxon>
        <taxon>Magnoliopsida</taxon>
        <taxon>eudicotyledons</taxon>
        <taxon>Gunneridae</taxon>
        <taxon>Pentapetalae</taxon>
        <taxon>rosids</taxon>
        <taxon>fabids</taxon>
        <taxon>Celastrales</taxon>
        <taxon>Celastraceae</taxon>
        <taxon>Tripterygium</taxon>
    </lineage>
</organism>
<dbReference type="GO" id="GO:0005576">
    <property type="term" value="C:extracellular region"/>
    <property type="evidence" value="ECO:0007669"/>
    <property type="project" value="TreeGrafter"/>
</dbReference>
<evidence type="ECO:0000313" key="5">
    <source>
        <dbReference type="Proteomes" id="UP000593562"/>
    </source>
</evidence>
<dbReference type="InterPro" id="IPR008502">
    <property type="entry name" value="Prolamin-like"/>
</dbReference>
<name>A0A7J7DS24_TRIWF</name>
<feature type="signal peptide" evidence="2">
    <location>
        <begin position="1"/>
        <end position="20"/>
    </location>
</feature>
<evidence type="ECO:0000259" key="3">
    <source>
        <dbReference type="Pfam" id="PF05617"/>
    </source>
</evidence>
<dbReference type="PANTHER" id="PTHR31181">
    <property type="entry name" value="EGG CELL-SECRETED PROTEIN 1.4"/>
    <property type="match status" value="1"/>
</dbReference>
<evidence type="ECO:0000256" key="1">
    <source>
        <dbReference type="ARBA" id="ARBA00022729"/>
    </source>
</evidence>
<dbReference type="GO" id="GO:0080155">
    <property type="term" value="P:regulation of double fertilization forming a zygote and endosperm"/>
    <property type="evidence" value="ECO:0007669"/>
    <property type="project" value="TreeGrafter"/>
</dbReference>
<dbReference type="Pfam" id="PF05617">
    <property type="entry name" value="Prolamin_like"/>
    <property type="match status" value="1"/>
</dbReference>
<comment type="caution">
    <text evidence="4">The sequence shown here is derived from an EMBL/GenBank/DDBJ whole genome shotgun (WGS) entry which is preliminary data.</text>
</comment>
<dbReference type="GO" id="GO:2000008">
    <property type="term" value="P:regulation of protein localization to cell surface"/>
    <property type="evidence" value="ECO:0007669"/>
    <property type="project" value="TreeGrafter"/>
</dbReference>
<dbReference type="PANTHER" id="PTHR31181:SF67">
    <property type="entry name" value="PROLAMIN-LIKE PROTEIN (DUF1278)"/>
    <property type="match status" value="1"/>
</dbReference>
<dbReference type="GO" id="GO:0009567">
    <property type="term" value="P:double fertilization forming a zygote and endosperm"/>
    <property type="evidence" value="ECO:0007669"/>
    <property type="project" value="TreeGrafter"/>
</dbReference>
<dbReference type="Proteomes" id="UP000593562">
    <property type="component" value="Unassembled WGS sequence"/>
</dbReference>
<evidence type="ECO:0000313" key="4">
    <source>
        <dbReference type="EMBL" id="KAF5749165.1"/>
    </source>
</evidence>
<dbReference type="AlphaFoldDB" id="A0A7J7DS24"/>
<accession>A0A7J7DS24</accession>
<protein>
    <submittedName>
        <fullName evidence="4">Egg cell-secreted protein 1.4-like</fullName>
    </submittedName>
</protein>
<feature type="domain" description="Prolamin-like" evidence="3">
    <location>
        <begin position="52"/>
        <end position="105"/>
    </location>
</feature>